<dbReference type="AlphaFoldDB" id="A0A3B0S8N9"/>
<dbReference type="EMBL" id="UOEC01000185">
    <property type="protein sequence ID" value="VAW01388.1"/>
    <property type="molecule type" value="Genomic_DNA"/>
</dbReference>
<protein>
    <recommendedName>
        <fullName evidence="2">Ligand-binding SRPBCC domain protein family</fullName>
    </recommendedName>
</protein>
<evidence type="ECO:0000313" key="1">
    <source>
        <dbReference type="EMBL" id="VAW01388.1"/>
    </source>
</evidence>
<gene>
    <name evidence="1" type="ORF">MNBD_ALPHA08-1545</name>
</gene>
<accession>A0A3B0S8N9</accession>
<feature type="non-terminal residue" evidence="1">
    <location>
        <position position="35"/>
    </location>
</feature>
<dbReference type="SUPFAM" id="SSF55961">
    <property type="entry name" value="Bet v1-like"/>
    <property type="match status" value="1"/>
</dbReference>
<dbReference type="Gene3D" id="3.30.530.20">
    <property type="match status" value="1"/>
</dbReference>
<name>A0A3B0S8N9_9ZZZZ</name>
<sequence length="35" mass="4120">MTELRIERNFAADPETVFAFVTQTKHLLKWWGPEG</sequence>
<reference evidence="1" key="1">
    <citation type="submission" date="2018-06" db="EMBL/GenBank/DDBJ databases">
        <authorList>
            <person name="Zhirakovskaya E."/>
        </authorList>
    </citation>
    <scope>NUCLEOTIDE SEQUENCE</scope>
</reference>
<dbReference type="InterPro" id="IPR023393">
    <property type="entry name" value="START-like_dom_sf"/>
</dbReference>
<proteinExistence type="predicted"/>
<organism evidence="1">
    <name type="scientific">hydrothermal vent metagenome</name>
    <dbReference type="NCBI Taxonomy" id="652676"/>
    <lineage>
        <taxon>unclassified sequences</taxon>
        <taxon>metagenomes</taxon>
        <taxon>ecological metagenomes</taxon>
    </lineage>
</organism>
<evidence type="ECO:0008006" key="2">
    <source>
        <dbReference type="Google" id="ProtNLM"/>
    </source>
</evidence>